<evidence type="ECO:0000313" key="3">
    <source>
        <dbReference type="EMBL" id="PUZ23482.1"/>
    </source>
</evidence>
<keyword evidence="1" id="KW-0732">Signal</keyword>
<dbReference type="InterPro" id="IPR011008">
    <property type="entry name" value="Dimeric_a/b-barrel"/>
</dbReference>
<feature type="signal peptide" evidence="1">
    <location>
        <begin position="1"/>
        <end position="22"/>
    </location>
</feature>
<protein>
    <submittedName>
        <fullName evidence="3">NIPSNAP family containing protein</fullName>
    </submittedName>
</protein>
<dbReference type="InterPro" id="IPR012577">
    <property type="entry name" value="NIPSNAP"/>
</dbReference>
<keyword evidence="4" id="KW-1185">Reference proteome</keyword>
<evidence type="ECO:0000313" key="4">
    <source>
        <dbReference type="Proteomes" id="UP000244450"/>
    </source>
</evidence>
<dbReference type="Proteomes" id="UP000244450">
    <property type="component" value="Unassembled WGS sequence"/>
</dbReference>
<feature type="chain" id="PRO_5015599137" evidence="1">
    <location>
        <begin position="23"/>
        <end position="260"/>
    </location>
</feature>
<dbReference type="OrthoDB" id="192769at2"/>
<gene>
    <name evidence="3" type="ORF">DCC81_21995</name>
</gene>
<dbReference type="AlphaFoldDB" id="A0A2T7BEH7"/>
<dbReference type="SUPFAM" id="SSF54909">
    <property type="entry name" value="Dimeric alpha+beta barrel"/>
    <property type="match status" value="2"/>
</dbReference>
<proteinExistence type="predicted"/>
<name>A0A2T7BEH7_9BACT</name>
<dbReference type="Gene3D" id="3.30.70.100">
    <property type="match status" value="2"/>
</dbReference>
<dbReference type="RefSeq" id="WP_108689286.1">
    <property type="nucleotide sequence ID" value="NZ_QCYK01000003.1"/>
</dbReference>
<organism evidence="3 4">
    <name type="scientific">Chitinophaga parva</name>
    <dbReference type="NCBI Taxonomy" id="2169414"/>
    <lineage>
        <taxon>Bacteria</taxon>
        <taxon>Pseudomonadati</taxon>
        <taxon>Bacteroidota</taxon>
        <taxon>Chitinophagia</taxon>
        <taxon>Chitinophagales</taxon>
        <taxon>Chitinophagaceae</taxon>
        <taxon>Chitinophaga</taxon>
    </lineage>
</organism>
<comment type="caution">
    <text evidence="3">The sequence shown here is derived from an EMBL/GenBank/DDBJ whole genome shotgun (WGS) entry which is preliminary data.</text>
</comment>
<evidence type="ECO:0000256" key="1">
    <source>
        <dbReference type="SAM" id="SignalP"/>
    </source>
</evidence>
<dbReference type="EMBL" id="QCYK01000003">
    <property type="protein sequence ID" value="PUZ23482.1"/>
    <property type="molecule type" value="Genomic_DNA"/>
</dbReference>
<accession>A0A2T7BEH7</accession>
<sequence>MKRTIAAIFMSLLLAFGAGAHAADNTGRYFYAIRVYHFNNAAQAARLDSFLEKAYLPALHRYGIPKVGVFKPVETDTLGLRTYVFIPFKSLDQFEKLPNALNQDEKFADQGKAFTDADFNNAPFTRYETILLQAFTGAPVPTTSKLTGPKTERVYELRSYEGPTDGLFGNKVQMFNKGDEMGIFSRLGFNAVFYGSVIAGAHMPNLMYMTSFENKADRDAHWKSFSDDAYWKSLSGDPRYQHNVSHADIIFLHPAAYSEY</sequence>
<evidence type="ECO:0000259" key="2">
    <source>
        <dbReference type="Pfam" id="PF07978"/>
    </source>
</evidence>
<feature type="domain" description="NIPSNAP" evidence="2">
    <location>
        <begin position="155"/>
        <end position="258"/>
    </location>
</feature>
<reference evidence="3 4" key="1">
    <citation type="submission" date="2018-04" db="EMBL/GenBank/DDBJ databases">
        <title>Chitinophaga fuyangensis sp. nov., isolated from soil in a chemical factory.</title>
        <authorList>
            <person name="Chen K."/>
        </authorList>
    </citation>
    <scope>NUCLEOTIDE SEQUENCE [LARGE SCALE GENOMIC DNA]</scope>
    <source>
        <strain evidence="3 4">LY-1</strain>
    </source>
</reference>
<dbReference type="Pfam" id="PF07978">
    <property type="entry name" value="NIPSNAP"/>
    <property type="match status" value="1"/>
</dbReference>